<name>A0A8C4REE3_ERPCA</name>
<feature type="compositionally biased region" description="Low complexity" evidence="1">
    <location>
        <begin position="151"/>
        <end position="162"/>
    </location>
</feature>
<dbReference type="AlphaFoldDB" id="A0A8C4REE3"/>
<evidence type="ECO:0000313" key="4">
    <source>
        <dbReference type="Proteomes" id="UP000694620"/>
    </source>
</evidence>
<dbReference type="PANTHER" id="PTHR15836">
    <property type="entry name" value="PERIPHILIN 1"/>
    <property type="match status" value="1"/>
</dbReference>
<dbReference type="Ensembl" id="ENSECRT00000000792.1">
    <property type="protein sequence ID" value="ENSECRP00000000778.1"/>
    <property type="gene ID" value="ENSECRG00000000500.1"/>
</dbReference>
<feature type="compositionally biased region" description="Basic and acidic residues" evidence="1">
    <location>
        <begin position="86"/>
        <end position="113"/>
    </location>
</feature>
<dbReference type="InterPro" id="IPR057603">
    <property type="entry name" value="Periphilin-1_C"/>
</dbReference>
<sequence>MAYRRENREMWNDPHFDYVERHPRERFPPGRGGSYQRIVNLVPRKSQFNRPSEGSYGRDYGYDDEHRNYGDNQNFGNHRRSGPGHRWQDDEYRWHKEDYHGPRSEDYREDRDHFRRKGFLPPPHVRERSPGKREPAFFRESPGSHRESPHSHSGSSVSSRSYSPDKVKPYSYQALYNKCRERLSNRSVNTSRDTSPLSPTGQSTSKLSVSSDKINNPSPTSEPATEEPVVTQDTSAEIRFKDAPPEKDTRRKLEEENEKPQSSQDSIINQSEKDSLNERSKVIAAKAKDIEKVYRQDCETFGMVVKMLIDKDPSLEKQIQVPLRENLRDIGERCIEELKQFIVDYDSSVAGAAVQQE</sequence>
<dbReference type="GeneTree" id="ENSGT00390000016228"/>
<feature type="domain" description="Periphilin-1 C-terminal" evidence="2">
    <location>
        <begin position="270"/>
        <end position="347"/>
    </location>
</feature>
<feature type="compositionally biased region" description="Polar residues" evidence="1">
    <location>
        <begin position="260"/>
        <end position="270"/>
    </location>
</feature>
<organism evidence="3 4">
    <name type="scientific">Erpetoichthys calabaricus</name>
    <name type="common">Rope fish</name>
    <name type="synonym">Calamoichthys calabaricus</name>
    <dbReference type="NCBI Taxonomy" id="27687"/>
    <lineage>
        <taxon>Eukaryota</taxon>
        <taxon>Metazoa</taxon>
        <taxon>Chordata</taxon>
        <taxon>Craniata</taxon>
        <taxon>Vertebrata</taxon>
        <taxon>Euteleostomi</taxon>
        <taxon>Actinopterygii</taxon>
        <taxon>Polypteriformes</taxon>
        <taxon>Polypteridae</taxon>
        <taxon>Erpetoichthys</taxon>
    </lineage>
</organism>
<feature type="compositionally biased region" description="Basic and acidic residues" evidence="1">
    <location>
        <begin position="60"/>
        <end position="69"/>
    </location>
</feature>
<feature type="compositionally biased region" description="Low complexity" evidence="1">
    <location>
        <begin position="217"/>
        <end position="231"/>
    </location>
</feature>
<dbReference type="PANTHER" id="PTHR15836:SF4">
    <property type="entry name" value="PERIPHILIN-1"/>
    <property type="match status" value="1"/>
</dbReference>
<gene>
    <name evidence="3" type="primary">PPHLN1</name>
</gene>
<reference evidence="3" key="3">
    <citation type="submission" date="2025-09" db="UniProtKB">
        <authorList>
            <consortium name="Ensembl"/>
        </authorList>
    </citation>
    <scope>IDENTIFICATION</scope>
</reference>
<dbReference type="InterPro" id="IPR028851">
    <property type="entry name" value="Pphln1"/>
</dbReference>
<accession>A0A8C4REE3</accession>
<dbReference type="GO" id="GO:0005654">
    <property type="term" value="C:nucleoplasm"/>
    <property type="evidence" value="ECO:0007669"/>
    <property type="project" value="TreeGrafter"/>
</dbReference>
<evidence type="ECO:0000259" key="2">
    <source>
        <dbReference type="Pfam" id="PF25234"/>
    </source>
</evidence>
<reference evidence="3" key="2">
    <citation type="submission" date="2025-08" db="UniProtKB">
        <authorList>
            <consortium name="Ensembl"/>
        </authorList>
    </citation>
    <scope>IDENTIFICATION</scope>
</reference>
<evidence type="ECO:0000256" key="1">
    <source>
        <dbReference type="SAM" id="MobiDB-lite"/>
    </source>
</evidence>
<feature type="region of interest" description="Disordered" evidence="1">
    <location>
        <begin position="20"/>
        <end position="278"/>
    </location>
</feature>
<dbReference type="Pfam" id="PF25234">
    <property type="entry name" value="Periphilin_C"/>
    <property type="match status" value="1"/>
</dbReference>
<keyword evidence="4" id="KW-1185">Reference proteome</keyword>
<feature type="compositionally biased region" description="Polar residues" evidence="1">
    <location>
        <begin position="185"/>
        <end position="216"/>
    </location>
</feature>
<dbReference type="GO" id="GO:0045892">
    <property type="term" value="P:negative regulation of DNA-templated transcription"/>
    <property type="evidence" value="ECO:0007669"/>
    <property type="project" value="InterPro"/>
</dbReference>
<dbReference type="GO" id="GO:0045814">
    <property type="term" value="P:negative regulation of gene expression, epigenetic"/>
    <property type="evidence" value="ECO:0007669"/>
    <property type="project" value="TreeGrafter"/>
</dbReference>
<feature type="compositionally biased region" description="Basic and acidic residues" evidence="1">
    <location>
        <begin position="236"/>
        <end position="254"/>
    </location>
</feature>
<dbReference type="GO" id="GO:0097355">
    <property type="term" value="P:protein localization to heterochromatin"/>
    <property type="evidence" value="ECO:0007669"/>
    <property type="project" value="TreeGrafter"/>
</dbReference>
<dbReference type="CDD" id="cd22896">
    <property type="entry name" value="periphilin-like"/>
    <property type="match status" value="1"/>
</dbReference>
<reference evidence="3" key="1">
    <citation type="submission" date="2021-06" db="EMBL/GenBank/DDBJ databases">
        <authorList>
            <consortium name="Wellcome Sanger Institute Data Sharing"/>
        </authorList>
    </citation>
    <scope>NUCLEOTIDE SEQUENCE [LARGE SCALE GENOMIC DNA]</scope>
</reference>
<proteinExistence type="predicted"/>
<dbReference type="Proteomes" id="UP000694620">
    <property type="component" value="Chromosome 1"/>
</dbReference>
<evidence type="ECO:0000313" key="3">
    <source>
        <dbReference type="Ensembl" id="ENSECRP00000000778.1"/>
    </source>
</evidence>
<protein>
    <submittedName>
        <fullName evidence="3">Periphilin 1</fullName>
    </submittedName>
</protein>
<feature type="compositionally biased region" description="Basic and acidic residues" evidence="1">
    <location>
        <begin position="124"/>
        <end position="150"/>
    </location>
</feature>